<evidence type="ECO:0000256" key="1">
    <source>
        <dbReference type="ARBA" id="ARBA00004123"/>
    </source>
</evidence>
<dbReference type="InterPro" id="IPR023780">
    <property type="entry name" value="Chromo_domain"/>
</dbReference>
<evidence type="ECO:0000313" key="7">
    <source>
        <dbReference type="Proteomes" id="UP000006174"/>
    </source>
</evidence>
<dbReference type="OMA" id="CHPGTHR"/>
<dbReference type="EMBL" id="CAGI01000160">
    <property type="protein sequence ID" value="CCF51010.1"/>
    <property type="molecule type" value="Genomic_DNA"/>
</dbReference>
<comment type="caution">
    <text evidence="6">The sequence shown here is derived from an EMBL/GenBank/DDBJ whole genome shotgun (WGS) entry which is preliminary data.</text>
</comment>
<dbReference type="InterPro" id="IPR050951">
    <property type="entry name" value="Retrovirus_Pol_polyprotein"/>
</dbReference>
<evidence type="ECO:0000256" key="2">
    <source>
        <dbReference type="ARBA" id="ARBA00022884"/>
    </source>
</evidence>
<evidence type="ECO:0000313" key="6">
    <source>
        <dbReference type="EMBL" id="CCF51010.1"/>
    </source>
</evidence>
<dbReference type="PROSITE" id="PS00598">
    <property type="entry name" value="CHROMO_1"/>
    <property type="match status" value="1"/>
</dbReference>
<dbReference type="Gene3D" id="3.30.420.10">
    <property type="entry name" value="Ribonuclease H-like superfamily/Ribonuclease H"/>
    <property type="match status" value="1"/>
</dbReference>
<dbReference type="Pfam" id="PF24626">
    <property type="entry name" value="SH3_Tf2-1"/>
    <property type="match status" value="1"/>
</dbReference>
<dbReference type="SUPFAM" id="SSF53098">
    <property type="entry name" value="Ribonuclease H-like"/>
    <property type="match status" value="1"/>
</dbReference>
<dbReference type="GO" id="GO:0006338">
    <property type="term" value="P:chromatin remodeling"/>
    <property type="evidence" value="ECO:0007669"/>
    <property type="project" value="UniProtKB-ARBA"/>
</dbReference>
<dbReference type="Proteomes" id="UP000006174">
    <property type="component" value="Unassembled WGS sequence"/>
</dbReference>
<dbReference type="InterPro" id="IPR001584">
    <property type="entry name" value="Integrase_cat-core"/>
</dbReference>
<keyword evidence="7" id="KW-1185">Reference proteome</keyword>
<dbReference type="PANTHER" id="PTHR37984">
    <property type="entry name" value="PROTEIN CBG26694"/>
    <property type="match status" value="1"/>
</dbReference>
<dbReference type="SUPFAM" id="SSF54160">
    <property type="entry name" value="Chromo domain-like"/>
    <property type="match status" value="1"/>
</dbReference>
<dbReference type="GO" id="GO:0003723">
    <property type="term" value="F:RNA binding"/>
    <property type="evidence" value="ECO:0007669"/>
    <property type="project" value="UniProtKB-KW"/>
</dbReference>
<dbReference type="InterPro" id="IPR023779">
    <property type="entry name" value="Chromodomain_CS"/>
</dbReference>
<reference evidence="6 7" key="1">
    <citation type="journal article" date="2012" name="Plant Cell">
        <title>Genome comparison of barley and maize smut fungi reveals targeted loss of RNA silencing components and species-specific presence of transposable elements.</title>
        <authorList>
            <person name="Laurie J.D."/>
            <person name="Ali S."/>
            <person name="Linning R."/>
            <person name="Mannhaupt G."/>
            <person name="Wong P."/>
            <person name="Gueldener U."/>
            <person name="Muensterkoetter M."/>
            <person name="Moore R."/>
            <person name="Kahmann R."/>
            <person name="Bakkeren G."/>
            <person name="Schirawski J."/>
        </authorList>
    </citation>
    <scope>NUCLEOTIDE SEQUENCE [LARGE SCALE GENOMIC DNA]</scope>
    <source>
        <strain evidence="7">Uh4875-4</strain>
    </source>
</reference>
<name>I2FVR7_USTHO</name>
<dbReference type="CDD" id="cd18980">
    <property type="entry name" value="CD_NC-like"/>
    <property type="match status" value="1"/>
</dbReference>
<dbReference type="PANTHER" id="PTHR37984:SF5">
    <property type="entry name" value="PROTEIN NYNRIN-LIKE"/>
    <property type="match status" value="1"/>
</dbReference>
<evidence type="ECO:0000259" key="4">
    <source>
        <dbReference type="PROSITE" id="PS50013"/>
    </source>
</evidence>
<proteinExistence type="predicted"/>
<dbReference type="GO" id="GO:0005634">
    <property type="term" value="C:nucleus"/>
    <property type="evidence" value="ECO:0007669"/>
    <property type="project" value="UniProtKB-SubCell"/>
</dbReference>
<accession>I2FVR7</accession>
<dbReference type="PROSITE" id="PS50994">
    <property type="entry name" value="INTEGRASE"/>
    <property type="match status" value="1"/>
</dbReference>
<organism evidence="6 7">
    <name type="scientific">Ustilago hordei</name>
    <name type="common">Barley covered smut fungus</name>
    <dbReference type="NCBI Taxonomy" id="120017"/>
    <lineage>
        <taxon>Eukaryota</taxon>
        <taxon>Fungi</taxon>
        <taxon>Dikarya</taxon>
        <taxon>Basidiomycota</taxon>
        <taxon>Ustilaginomycotina</taxon>
        <taxon>Ustilaginomycetes</taxon>
        <taxon>Ustilaginales</taxon>
        <taxon>Ustilaginaceae</taxon>
        <taxon>Ustilago</taxon>
    </lineage>
</organism>
<dbReference type="PROSITE" id="PS50013">
    <property type="entry name" value="CHROMO_2"/>
    <property type="match status" value="1"/>
</dbReference>
<dbReference type="GO" id="GO:0015074">
    <property type="term" value="P:DNA integration"/>
    <property type="evidence" value="ECO:0007669"/>
    <property type="project" value="InterPro"/>
</dbReference>
<dbReference type="Gene3D" id="2.40.50.40">
    <property type="match status" value="1"/>
</dbReference>
<dbReference type="InterPro" id="IPR000953">
    <property type="entry name" value="Chromo/chromo_shadow_dom"/>
</dbReference>
<sequence length="401" mass="45876">MSKFVHTFVDSCETCRRIKAARHRPYGHLKSLPVPPHPWSSISMDLIEQLPPSSGFTAILVVVDRLTKMATFVPTTNTLDAPELAKLFLRHVYSKHGLPTSIVSDRGSEFTSHFWRSLSALLGIENHFSSAYHPQSDGQTERVNQVLEQYLRGYSNHLQTNWSDLLPLAEFSYNNAEHASTQLTPFFANYGYHPRFSFDNTDPASLPLFPAARSYTDQLKQLHEYVRGELDKANSRSAAQFDKHRLPSPQFQPGDRVWLSADNIRSLRPTKKLDYRRLGPFSISKVISSHAYRLQLPPSMKIHNVFHVDRLEPYVANTIPNRVQPPPPPVEIESDVEYEVEQILDSKVDHRYRDPLFYLVRWVGYGPDHNSWEPASNLTHAGDLIAEFHTANPTRPSPTHY</sequence>
<dbReference type="InterPro" id="IPR056924">
    <property type="entry name" value="SH3_Tf2-1"/>
</dbReference>
<feature type="domain" description="Integrase catalytic" evidence="5">
    <location>
        <begin position="34"/>
        <end position="193"/>
    </location>
</feature>
<feature type="domain" description="Chromo" evidence="4">
    <location>
        <begin position="338"/>
        <end position="400"/>
    </location>
</feature>
<dbReference type="InterPro" id="IPR012337">
    <property type="entry name" value="RNaseH-like_sf"/>
</dbReference>
<dbReference type="SMART" id="SM00298">
    <property type="entry name" value="CHROMO"/>
    <property type="match status" value="1"/>
</dbReference>
<dbReference type="InterPro" id="IPR016197">
    <property type="entry name" value="Chromo-like_dom_sf"/>
</dbReference>
<dbReference type="InterPro" id="IPR036397">
    <property type="entry name" value="RNaseH_sf"/>
</dbReference>
<keyword evidence="3" id="KW-0539">Nucleus</keyword>
<evidence type="ECO:0000259" key="5">
    <source>
        <dbReference type="PROSITE" id="PS50994"/>
    </source>
</evidence>
<dbReference type="STRING" id="1128400.I2FVR7"/>
<dbReference type="Pfam" id="PF00665">
    <property type="entry name" value="rve"/>
    <property type="match status" value="1"/>
</dbReference>
<dbReference type="Pfam" id="PF00385">
    <property type="entry name" value="Chromo"/>
    <property type="match status" value="1"/>
</dbReference>
<protein>
    <submittedName>
        <fullName evidence="6">Uncharacterized protein</fullName>
    </submittedName>
</protein>
<dbReference type="HOGENOM" id="CLU_000384_6_12_1"/>
<dbReference type="FunFam" id="3.30.420.10:FF:000032">
    <property type="entry name" value="Retrovirus-related Pol polyprotein from transposon 297-like Protein"/>
    <property type="match status" value="1"/>
</dbReference>
<gene>
    <name evidence="6" type="ORF">UHOR_14739</name>
</gene>
<dbReference type="eggNOG" id="KOG0017">
    <property type="taxonomic scope" value="Eukaryota"/>
</dbReference>
<comment type="subcellular location">
    <subcellularLocation>
        <location evidence="1">Nucleus</location>
    </subcellularLocation>
</comment>
<evidence type="ECO:0000256" key="3">
    <source>
        <dbReference type="ARBA" id="ARBA00023242"/>
    </source>
</evidence>
<dbReference type="AlphaFoldDB" id="I2FVR7"/>
<keyword evidence="2" id="KW-0694">RNA-binding</keyword>